<dbReference type="AlphaFoldDB" id="A0A7S2KLC9"/>
<reference evidence="1" key="1">
    <citation type="submission" date="2021-01" db="EMBL/GenBank/DDBJ databases">
        <authorList>
            <person name="Corre E."/>
            <person name="Pelletier E."/>
            <person name="Niang G."/>
            <person name="Scheremetjew M."/>
            <person name="Finn R."/>
            <person name="Kale V."/>
            <person name="Holt S."/>
            <person name="Cochrane G."/>
            <person name="Meng A."/>
            <person name="Brown T."/>
            <person name="Cohen L."/>
        </authorList>
    </citation>
    <scope>NUCLEOTIDE SEQUENCE</scope>
    <source>
        <strain evidence="1">CCMP1258.1</strain>
    </source>
</reference>
<dbReference type="EMBL" id="HBHA01001640">
    <property type="protein sequence ID" value="CAD9580369.1"/>
    <property type="molecule type" value="Transcribed_RNA"/>
</dbReference>
<gene>
    <name evidence="1" type="ORF">BIGN1055_LOCUS1039</name>
</gene>
<protein>
    <submittedName>
        <fullName evidence="1">Uncharacterized protein</fullName>
    </submittedName>
</protein>
<accession>A0A7S2KLC9</accession>
<organism evidence="1">
    <name type="scientific">Bigelowiella natans</name>
    <name type="common">Pedinomonas minutissima</name>
    <name type="synonym">Chlorarachnion sp. (strain CCMP621)</name>
    <dbReference type="NCBI Taxonomy" id="227086"/>
    <lineage>
        <taxon>Eukaryota</taxon>
        <taxon>Sar</taxon>
        <taxon>Rhizaria</taxon>
        <taxon>Cercozoa</taxon>
        <taxon>Chlorarachniophyceae</taxon>
        <taxon>Bigelowiella</taxon>
    </lineage>
</organism>
<proteinExistence type="predicted"/>
<evidence type="ECO:0000313" key="1">
    <source>
        <dbReference type="EMBL" id="CAD9580369.1"/>
    </source>
</evidence>
<name>A0A7S2KLC9_BIGNA</name>
<sequence>MFSTLALWNKGVRAVLERAHPDSRGVGEPPLTVGDFVEDSIVRSLKKNSVYGKTMLCPLRDSSCDWTLFEKYVIFGLDLGQLAYHLLMNYLTVHIINTFLERTFCEGQLLACCDPFNWSITSLFPCCVWLWGHFFAYMYSGYSFGKNSTKNHINLLIYQLVWFYSEYYTYIGTYREEVERYHIHPEFGRHTSALPCGNVVYYSTWVPIWEDYIYNTLGQISGHLLFAYYLKKAQKKRPILLIYDTPSLSEKRRRKV</sequence>